<dbReference type="PANTHER" id="PTHR43793">
    <property type="entry name" value="FAD SYNTHASE"/>
    <property type="match status" value="1"/>
</dbReference>
<dbReference type="AlphaFoldDB" id="A0A7W5FAN6"/>
<accession>A0A7W5FAN6</accession>
<dbReference type="SUPFAM" id="SSF52374">
    <property type="entry name" value="Nucleotidylyl transferase"/>
    <property type="match status" value="1"/>
</dbReference>
<organism evidence="4 5">
    <name type="scientific">Nocardioides albus</name>
    <dbReference type="NCBI Taxonomy" id="1841"/>
    <lineage>
        <taxon>Bacteria</taxon>
        <taxon>Bacillati</taxon>
        <taxon>Actinomycetota</taxon>
        <taxon>Actinomycetes</taxon>
        <taxon>Propionibacteriales</taxon>
        <taxon>Nocardioidaceae</taxon>
        <taxon>Nocardioides</taxon>
    </lineage>
</organism>
<dbReference type="EC" id="2.7.7.39" evidence="4"/>
<dbReference type="Pfam" id="PF01467">
    <property type="entry name" value="CTP_transf_like"/>
    <property type="match status" value="1"/>
</dbReference>
<dbReference type="EMBL" id="JACHXG010000011">
    <property type="protein sequence ID" value="MBB3091479.1"/>
    <property type="molecule type" value="Genomic_DNA"/>
</dbReference>
<name>A0A7W5FAN6_9ACTN</name>
<dbReference type="PANTHER" id="PTHR43793:SF1">
    <property type="entry name" value="FAD SYNTHASE"/>
    <property type="match status" value="1"/>
</dbReference>
<dbReference type="GO" id="GO:0047348">
    <property type="term" value="F:glycerol-3-phosphate cytidylyltransferase activity"/>
    <property type="evidence" value="ECO:0007669"/>
    <property type="project" value="UniProtKB-EC"/>
</dbReference>
<sequence length="140" mass="15828">MIVGYAPGAWDMFHIGHLALLQNARELCDYLVVGVVPDHLIEIAKGKTPIVETQDRAAIVASIGIVDEVFVEQRPDKLITWSQRPFDVFLKGDDWKGTAKGTMLEQRFAEVGVRVEYLPYTRRTSSTMLRAQLQEREAAR</sequence>
<dbReference type="Proteomes" id="UP000577707">
    <property type="component" value="Unassembled WGS sequence"/>
</dbReference>
<keyword evidence="2 4" id="KW-0548">Nucleotidyltransferase</keyword>
<comment type="caution">
    <text evidence="4">The sequence shown here is derived from an EMBL/GenBank/DDBJ whole genome shotgun (WGS) entry which is preliminary data.</text>
</comment>
<evidence type="ECO:0000313" key="5">
    <source>
        <dbReference type="Proteomes" id="UP000577707"/>
    </source>
</evidence>
<feature type="domain" description="Cytidyltransferase-like" evidence="3">
    <location>
        <begin position="5"/>
        <end position="131"/>
    </location>
</feature>
<gene>
    <name evidence="4" type="ORF">FHS12_004449</name>
</gene>
<dbReference type="Gene3D" id="3.40.50.620">
    <property type="entry name" value="HUPs"/>
    <property type="match status" value="1"/>
</dbReference>
<evidence type="ECO:0000259" key="3">
    <source>
        <dbReference type="Pfam" id="PF01467"/>
    </source>
</evidence>
<proteinExistence type="predicted"/>
<dbReference type="NCBIfam" id="TIGR00125">
    <property type="entry name" value="cyt_tran_rel"/>
    <property type="match status" value="1"/>
</dbReference>
<protein>
    <submittedName>
        <fullName evidence="4">Glycerol-3-phosphate cytidylyltransferase</fullName>
        <ecNumber evidence="4">2.7.7.39</ecNumber>
    </submittedName>
</protein>
<reference evidence="4 5" key="1">
    <citation type="submission" date="2020-08" db="EMBL/GenBank/DDBJ databases">
        <title>Genomic Encyclopedia of Type Strains, Phase III (KMG-III): the genomes of soil and plant-associated and newly described type strains.</title>
        <authorList>
            <person name="Whitman W."/>
        </authorList>
    </citation>
    <scope>NUCLEOTIDE SEQUENCE [LARGE SCALE GENOMIC DNA]</scope>
    <source>
        <strain evidence="4 5">CECT 3302</strain>
    </source>
</reference>
<keyword evidence="5" id="KW-1185">Reference proteome</keyword>
<evidence type="ECO:0000256" key="1">
    <source>
        <dbReference type="ARBA" id="ARBA00022679"/>
    </source>
</evidence>
<evidence type="ECO:0000313" key="4">
    <source>
        <dbReference type="EMBL" id="MBB3091479.1"/>
    </source>
</evidence>
<keyword evidence="1 4" id="KW-0808">Transferase</keyword>
<dbReference type="RefSeq" id="WP_183549689.1">
    <property type="nucleotide sequence ID" value="NZ_BMQT01000012.1"/>
</dbReference>
<evidence type="ECO:0000256" key="2">
    <source>
        <dbReference type="ARBA" id="ARBA00022695"/>
    </source>
</evidence>
<dbReference type="InterPro" id="IPR050385">
    <property type="entry name" value="Archaeal_FAD_synthase"/>
</dbReference>
<dbReference type="InterPro" id="IPR004821">
    <property type="entry name" value="Cyt_trans-like"/>
</dbReference>
<dbReference type="InterPro" id="IPR014729">
    <property type="entry name" value="Rossmann-like_a/b/a_fold"/>
</dbReference>